<evidence type="ECO:0000256" key="17">
    <source>
        <dbReference type="SAM" id="MobiDB-lite"/>
    </source>
</evidence>
<dbReference type="InterPro" id="IPR022911">
    <property type="entry name" value="Phe_tRNA_ligase_alpha1_bac"/>
</dbReference>
<evidence type="ECO:0000256" key="11">
    <source>
        <dbReference type="ARBA" id="ARBA00022842"/>
    </source>
</evidence>
<keyword evidence="10" id="KW-0067">ATP-binding</keyword>
<evidence type="ECO:0000256" key="6">
    <source>
        <dbReference type="ARBA" id="ARBA00022555"/>
    </source>
</evidence>
<dbReference type="Gene3D" id="3.30.930.10">
    <property type="entry name" value="Bira Bifunctional Protein, Domain 2"/>
    <property type="match status" value="1"/>
</dbReference>
<comment type="subcellular location">
    <subcellularLocation>
        <location evidence="2">Cytoplasm</location>
    </subcellularLocation>
</comment>
<dbReference type="InterPro" id="IPR045864">
    <property type="entry name" value="aa-tRNA-synth_II/BPL/LPL"/>
</dbReference>
<dbReference type="PROSITE" id="PS50886">
    <property type="entry name" value="TRBD"/>
    <property type="match status" value="1"/>
</dbReference>
<evidence type="ECO:0000256" key="5">
    <source>
        <dbReference type="ARBA" id="ARBA00015409"/>
    </source>
</evidence>
<proteinExistence type="inferred from homology"/>
<dbReference type="FunFam" id="2.40.50.140:FF:000225">
    <property type="entry name" value="tyrosine--tRNA ligase, cytoplasmic"/>
    <property type="match status" value="1"/>
</dbReference>
<evidence type="ECO:0000313" key="21">
    <source>
        <dbReference type="EMBL" id="CAJ1931548.1"/>
    </source>
</evidence>
<comment type="caution">
    <text evidence="21">The sequence shown here is derived from an EMBL/GenBank/DDBJ whole genome shotgun (WGS) entry which is preliminary data.</text>
</comment>
<keyword evidence="9" id="KW-0547">Nucleotide-binding</keyword>
<dbReference type="Pfam" id="PF01409">
    <property type="entry name" value="tRNA-synt_2d"/>
    <property type="match status" value="1"/>
</dbReference>
<keyword evidence="11" id="KW-0460">Magnesium</keyword>
<dbReference type="GO" id="GO:0004826">
    <property type="term" value="F:phenylalanine-tRNA ligase activity"/>
    <property type="evidence" value="ECO:0007669"/>
    <property type="project" value="InterPro"/>
</dbReference>
<dbReference type="CDD" id="cd02799">
    <property type="entry name" value="tRNA_bind_EMAP-II_like"/>
    <property type="match status" value="1"/>
</dbReference>
<dbReference type="PROSITE" id="PS50862">
    <property type="entry name" value="AA_TRNA_LIGASE_II"/>
    <property type="match status" value="1"/>
</dbReference>
<keyword evidence="13" id="KW-0648">Protein biosynthesis</keyword>
<evidence type="ECO:0000259" key="19">
    <source>
        <dbReference type="PROSITE" id="PS50862"/>
    </source>
</evidence>
<evidence type="ECO:0000256" key="2">
    <source>
        <dbReference type="ARBA" id="ARBA00004496"/>
    </source>
</evidence>
<dbReference type="InterPro" id="IPR012340">
    <property type="entry name" value="NA-bd_OB-fold"/>
</dbReference>
<protein>
    <recommendedName>
        <fullName evidence="5">Phenylalanine--tRNA ligase alpha subunit</fullName>
    </recommendedName>
    <alternativeName>
        <fullName evidence="15">Phenylalanyl-tRNA synthetase alpha subunit</fullName>
    </alternativeName>
</protein>
<dbReference type="GO" id="GO:0005524">
    <property type="term" value="F:ATP binding"/>
    <property type="evidence" value="ECO:0007669"/>
    <property type="project" value="UniProtKB-KW"/>
</dbReference>
<dbReference type="InterPro" id="IPR051270">
    <property type="entry name" value="Tyrosine-tRNA_ligase_regulator"/>
</dbReference>
<feature type="chain" id="PRO_5042047185" description="Phenylalanine--tRNA ligase alpha subunit" evidence="18">
    <location>
        <begin position="24"/>
        <end position="641"/>
    </location>
</feature>
<evidence type="ECO:0000256" key="4">
    <source>
        <dbReference type="ARBA" id="ARBA00011209"/>
    </source>
</evidence>
<keyword evidence="22" id="KW-1185">Reference proteome</keyword>
<evidence type="ECO:0000259" key="20">
    <source>
        <dbReference type="PROSITE" id="PS50886"/>
    </source>
</evidence>
<dbReference type="GO" id="GO:0046872">
    <property type="term" value="F:metal ion binding"/>
    <property type="evidence" value="ECO:0007669"/>
    <property type="project" value="UniProtKB-KW"/>
</dbReference>
<feature type="region of interest" description="Disordered" evidence="17">
    <location>
        <begin position="451"/>
        <end position="475"/>
    </location>
</feature>
<dbReference type="CDD" id="cd00496">
    <property type="entry name" value="PheRS_alpha_core"/>
    <property type="match status" value="1"/>
</dbReference>
<comment type="similarity">
    <text evidence="3">Belongs to the class-II aminoacyl-tRNA synthetase family. Phe-tRNA synthetase alpha subunit type 1 subfamily.</text>
</comment>
<evidence type="ECO:0000256" key="10">
    <source>
        <dbReference type="ARBA" id="ARBA00022840"/>
    </source>
</evidence>
<dbReference type="InterPro" id="IPR004529">
    <property type="entry name" value="Phe-tRNA-synth_IIc_asu"/>
</dbReference>
<organism evidence="21 22">
    <name type="scientific">Cylindrotheca closterium</name>
    <dbReference type="NCBI Taxonomy" id="2856"/>
    <lineage>
        <taxon>Eukaryota</taxon>
        <taxon>Sar</taxon>
        <taxon>Stramenopiles</taxon>
        <taxon>Ochrophyta</taxon>
        <taxon>Bacillariophyta</taxon>
        <taxon>Bacillariophyceae</taxon>
        <taxon>Bacillariophycidae</taxon>
        <taxon>Bacillariales</taxon>
        <taxon>Bacillariaceae</taxon>
        <taxon>Cylindrotheca</taxon>
    </lineage>
</organism>
<dbReference type="PANTHER" id="PTHR11586">
    <property type="entry name" value="TRNA-AMINOACYLATION COFACTOR ARC1 FAMILY MEMBER"/>
    <property type="match status" value="1"/>
</dbReference>
<dbReference type="SUPFAM" id="SSF55681">
    <property type="entry name" value="Class II aaRS and biotin synthetases"/>
    <property type="match status" value="1"/>
</dbReference>
<dbReference type="GO" id="GO:0006432">
    <property type="term" value="P:phenylalanyl-tRNA aminoacylation"/>
    <property type="evidence" value="ECO:0007669"/>
    <property type="project" value="InterPro"/>
</dbReference>
<dbReference type="InterPro" id="IPR002547">
    <property type="entry name" value="tRNA-bd_dom"/>
</dbReference>
<dbReference type="Pfam" id="PF01588">
    <property type="entry name" value="tRNA_bind"/>
    <property type="match status" value="1"/>
</dbReference>
<sequence length="641" mass="71958">MRFLPTIVLVACTTSLQSGAAFAFQSTPLRSNFASTTTTTTKQHNDCYQRRSHQHHQPLFMSSTEEVSIADIQAELEQVQADFTSKLEACESLAAAEDLRREYLSKKGPVNKSMVYMRSLPNEEKPKLGAVVNAVKANMDTLMVEAKERLEFADIEEQMKAEAIDVTLPGIDPYGNVGRRHPLSMTMEKAIDIFTSIGYDTVTSCEESPEIETDYYCFEALNCPKDHPARDMQDTFYLTEDRELMLRTHTSAVQIRQLEKRKPPLRIVAPGRVYRRDDIDATHSLMFHQVEILALEKSGELDLGHLKGTVEHFLKEMLGPAIKTRFRGSFFPFTEPSMEVDVFFRGRWMEVLGCGMVDPRVLEKAGIDPEEYTGFAAGFGVERFAMIIHDIKDLREFVKSDVRFIEQFPYFYDDGMESFLRGEKPEKEEDLRTDQLPLEIIEEYEDLKTAKYPPREEPAAEKSEKKTKKSAPAPAGPVDISKLDIRVGVIKKVWEHEEADKLYCEEIDLGEEGGPRQIASGLKAHYSLEEMEGRKVLVLANLKSRKLVGFPSHGMVLCASSEDGKVEFVEPPEGAEIGERVMVEGFDGEPATENQVIKKKMLDAIFPDLATDDSGVATYQGKPLSTSAGVCTSGVKNSPIA</sequence>
<dbReference type="EMBL" id="CAKOGP040000158">
    <property type="protein sequence ID" value="CAJ1931548.1"/>
    <property type="molecule type" value="Genomic_DNA"/>
</dbReference>
<keyword evidence="6 16" id="KW-0820">tRNA-binding</keyword>
<dbReference type="SUPFAM" id="SSF46589">
    <property type="entry name" value="tRNA-binding arm"/>
    <property type="match status" value="1"/>
</dbReference>
<dbReference type="InterPro" id="IPR004188">
    <property type="entry name" value="Phe-tRNA_ligase_II_N"/>
</dbReference>
<evidence type="ECO:0000256" key="14">
    <source>
        <dbReference type="ARBA" id="ARBA00023146"/>
    </source>
</evidence>
<feature type="signal peptide" evidence="18">
    <location>
        <begin position="1"/>
        <end position="23"/>
    </location>
</feature>
<evidence type="ECO:0000313" key="22">
    <source>
        <dbReference type="Proteomes" id="UP001295423"/>
    </source>
</evidence>
<dbReference type="AlphaFoldDB" id="A0AAD2FHA2"/>
<dbReference type="InterPro" id="IPR006195">
    <property type="entry name" value="aa-tRNA-synth_II"/>
</dbReference>
<dbReference type="InterPro" id="IPR010978">
    <property type="entry name" value="tRNA-bd_arm"/>
</dbReference>
<reference evidence="21" key="1">
    <citation type="submission" date="2023-08" db="EMBL/GenBank/DDBJ databases">
        <authorList>
            <person name="Audoor S."/>
            <person name="Bilcke G."/>
        </authorList>
    </citation>
    <scope>NUCLEOTIDE SEQUENCE</scope>
</reference>
<name>A0AAD2FHA2_9STRA</name>
<dbReference type="Proteomes" id="UP001295423">
    <property type="component" value="Unassembled WGS sequence"/>
</dbReference>
<comment type="subunit">
    <text evidence="4">Tetramer of two alpha and two beta subunits.</text>
</comment>
<keyword evidence="14" id="KW-0030">Aminoacyl-tRNA synthetase</keyword>
<gene>
    <name evidence="21" type="ORF">CYCCA115_LOCUS2438</name>
</gene>
<dbReference type="GO" id="GO:0005737">
    <property type="term" value="C:cytoplasm"/>
    <property type="evidence" value="ECO:0007669"/>
    <property type="project" value="UniProtKB-SubCell"/>
</dbReference>
<dbReference type="InterPro" id="IPR002319">
    <property type="entry name" value="Phenylalanyl-tRNA_Synthase"/>
</dbReference>
<keyword evidence="12 16" id="KW-0694">RNA-binding</keyword>
<dbReference type="HAMAP" id="MF_00281">
    <property type="entry name" value="Phe_tRNA_synth_alpha1"/>
    <property type="match status" value="1"/>
</dbReference>
<evidence type="ECO:0000256" key="9">
    <source>
        <dbReference type="ARBA" id="ARBA00022741"/>
    </source>
</evidence>
<feature type="domain" description="TRNA-binding" evidence="20">
    <location>
        <begin position="479"/>
        <end position="582"/>
    </location>
</feature>
<feature type="domain" description="Aminoacyl-transfer RNA synthetases class-II family profile" evidence="19">
    <location>
        <begin position="207"/>
        <end position="409"/>
    </location>
</feature>
<keyword evidence="8" id="KW-0479">Metal-binding</keyword>
<keyword evidence="7" id="KW-0436">Ligase</keyword>
<evidence type="ECO:0000256" key="18">
    <source>
        <dbReference type="SAM" id="SignalP"/>
    </source>
</evidence>
<evidence type="ECO:0000256" key="8">
    <source>
        <dbReference type="ARBA" id="ARBA00022723"/>
    </source>
</evidence>
<dbReference type="Pfam" id="PF02912">
    <property type="entry name" value="Phe_tRNA-synt_N"/>
    <property type="match status" value="1"/>
</dbReference>
<dbReference type="Gene3D" id="2.40.50.140">
    <property type="entry name" value="Nucleic acid-binding proteins"/>
    <property type="match status" value="1"/>
</dbReference>
<dbReference type="PANTHER" id="PTHR11586:SF33">
    <property type="entry name" value="AMINOACYL TRNA SYNTHASE COMPLEX-INTERACTING MULTIFUNCTIONAL PROTEIN 1"/>
    <property type="match status" value="1"/>
</dbReference>
<evidence type="ECO:0000256" key="3">
    <source>
        <dbReference type="ARBA" id="ARBA00010207"/>
    </source>
</evidence>
<comment type="cofactor">
    <cofactor evidence="1">
        <name>Mg(2+)</name>
        <dbReference type="ChEBI" id="CHEBI:18420"/>
    </cofactor>
</comment>
<dbReference type="GO" id="GO:0000049">
    <property type="term" value="F:tRNA binding"/>
    <property type="evidence" value="ECO:0007669"/>
    <property type="project" value="UniProtKB-UniRule"/>
</dbReference>
<accession>A0AAD2FHA2</accession>
<dbReference type="NCBIfam" id="TIGR00468">
    <property type="entry name" value="pheS"/>
    <property type="match status" value="1"/>
</dbReference>
<dbReference type="SUPFAM" id="SSF50249">
    <property type="entry name" value="Nucleic acid-binding proteins"/>
    <property type="match status" value="1"/>
</dbReference>
<keyword evidence="18" id="KW-0732">Signal</keyword>
<evidence type="ECO:0000256" key="12">
    <source>
        <dbReference type="ARBA" id="ARBA00022884"/>
    </source>
</evidence>
<evidence type="ECO:0000256" key="13">
    <source>
        <dbReference type="ARBA" id="ARBA00022917"/>
    </source>
</evidence>
<evidence type="ECO:0000256" key="7">
    <source>
        <dbReference type="ARBA" id="ARBA00022598"/>
    </source>
</evidence>
<evidence type="ECO:0000256" key="1">
    <source>
        <dbReference type="ARBA" id="ARBA00001946"/>
    </source>
</evidence>
<feature type="compositionally biased region" description="Basic and acidic residues" evidence="17">
    <location>
        <begin position="451"/>
        <end position="464"/>
    </location>
</feature>
<evidence type="ECO:0000256" key="16">
    <source>
        <dbReference type="PROSITE-ProRule" id="PRU00209"/>
    </source>
</evidence>
<evidence type="ECO:0000256" key="15">
    <source>
        <dbReference type="ARBA" id="ARBA00030612"/>
    </source>
</evidence>